<keyword evidence="7 8" id="KW-0472">Membrane</keyword>
<dbReference type="RefSeq" id="WP_204662341.1">
    <property type="nucleotide sequence ID" value="NZ_JAFBDT010000003.1"/>
</dbReference>
<dbReference type="Proteomes" id="UP000767854">
    <property type="component" value="Unassembled WGS sequence"/>
</dbReference>
<protein>
    <submittedName>
        <fullName evidence="10">Transport protein</fullName>
    </submittedName>
</protein>
<evidence type="ECO:0000313" key="10">
    <source>
        <dbReference type="EMBL" id="MBM7561169.1"/>
    </source>
</evidence>
<accession>A0ABS2MP61</accession>
<dbReference type="InterPro" id="IPR050144">
    <property type="entry name" value="AAE_transporter"/>
</dbReference>
<comment type="caution">
    <text evidence="10">The sequence shown here is derived from an EMBL/GenBank/DDBJ whole genome shotgun (WGS) entry which is preliminary data.</text>
</comment>
<feature type="transmembrane region" description="Helical" evidence="8">
    <location>
        <begin position="148"/>
        <end position="169"/>
    </location>
</feature>
<feature type="domain" description="YidE/YbjL duplication" evidence="9">
    <location>
        <begin position="202"/>
        <end position="365"/>
    </location>
</feature>
<evidence type="ECO:0000256" key="2">
    <source>
        <dbReference type="ARBA" id="ARBA00009854"/>
    </source>
</evidence>
<dbReference type="PANTHER" id="PTHR30445">
    <property type="entry name" value="K(+)_H(+) ANTIPORTER SUBUNIT KHTT"/>
    <property type="match status" value="1"/>
</dbReference>
<comment type="subcellular location">
    <subcellularLocation>
        <location evidence="1">Cell membrane</location>
        <topology evidence="1">Multi-pass membrane protein</topology>
    </subcellularLocation>
</comment>
<dbReference type="PANTHER" id="PTHR30445:SF3">
    <property type="entry name" value="TRANSPORT PROTEIN YIDE-RELATED"/>
    <property type="match status" value="1"/>
</dbReference>
<evidence type="ECO:0000313" key="11">
    <source>
        <dbReference type="Proteomes" id="UP000767854"/>
    </source>
</evidence>
<name>A0ABS2MP61_9FIRM</name>
<feature type="transmembrane region" description="Helical" evidence="8">
    <location>
        <begin position="86"/>
        <end position="106"/>
    </location>
</feature>
<dbReference type="NCBIfam" id="TIGR01625">
    <property type="entry name" value="YidE_YbjL_dupl"/>
    <property type="match status" value="1"/>
</dbReference>
<feature type="transmembrane region" description="Helical" evidence="8">
    <location>
        <begin position="255"/>
        <end position="277"/>
    </location>
</feature>
<feature type="transmembrane region" description="Helical" evidence="8">
    <location>
        <begin position="25"/>
        <end position="43"/>
    </location>
</feature>
<dbReference type="Pfam" id="PF06826">
    <property type="entry name" value="Asp-Al_Ex"/>
    <property type="match status" value="2"/>
</dbReference>
<feature type="transmembrane region" description="Helical" evidence="8">
    <location>
        <begin position="312"/>
        <end position="335"/>
    </location>
</feature>
<evidence type="ECO:0000256" key="7">
    <source>
        <dbReference type="ARBA" id="ARBA00023136"/>
    </source>
</evidence>
<evidence type="ECO:0000256" key="3">
    <source>
        <dbReference type="ARBA" id="ARBA00022448"/>
    </source>
</evidence>
<feature type="transmembrane region" description="Helical" evidence="8">
    <location>
        <begin position="224"/>
        <end position="243"/>
    </location>
</feature>
<keyword evidence="4" id="KW-1003">Cell membrane</keyword>
<evidence type="ECO:0000256" key="4">
    <source>
        <dbReference type="ARBA" id="ARBA00022475"/>
    </source>
</evidence>
<keyword evidence="11" id="KW-1185">Reference proteome</keyword>
<dbReference type="EMBL" id="JAFBDT010000003">
    <property type="protein sequence ID" value="MBM7561169.1"/>
    <property type="molecule type" value="Genomic_DNA"/>
</dbReference>
<keyword evidence="3" id="KW-0813">Transport</keyword>
<feature type="domain" description="YidE/YbjL duplication" evidence="9">
    <location>
        <begin position="4"/>
        <end position="169"/>
    </location>
</feature>
<dbReference type="InterPro" id="IPR006512">
    <property type="entry name" value="YidE_YbjL"/>
</dbReference>
<reference evidence="10 11" key="1">
    <citation type="submission" date="2021-01" db="EMBL/GenBank/DDBJ databases">
        <title>Genomic Encyclopedia of Type Strains, Phase IV (KMG-IV): sequencing the most valuable type-strain genomes for metagenomic binning, comparative biology and taxonomic classification.</title>
        <authorList>
            <person name="Goeker M."/>
        </authorList>
    </citation>
    <scope>NUCLEOTIDE SEQUENCE [LARGE SCALE GENOMIC DNA]</scope>
    <source>
        <strain evidence="10 11">DSM 24436</strain>
    </source>
</reference>
<evidence type="ECO:0000259" key="9">
    <source>
        <dbReference type="Pfam" id="PF06826"/>
    </source>
</evidence>
<keyword evidence="5 8" id="KW-0812">Transmembrane</keyword>
<keyword evidence="6 8" id="KW-1133">Transmembrane helix</keyword>
<proteinExistence type="inferred from homology"/>
<sequence>MELIALSIIIGICLGKITFKGIKLGNSAVLFVGLSLSYLLGMLGQQTVTISNDLFDLSLIAFISAVGLMASRSIKPIIRTYGLKFIVQAFIITGAGALTTYIFLYFSMGMEGEIIGSYVGALTSSPGLAAALEIGGQSGKNLDAAIGLGYAIAYVPGVLMVVLFVQIIARRSDFEMNSVISKAYHSVELEKKSPSFNILLYIFVILLGLMIGGITVPLPAGNSFTLGITGGTLLSALILGGLNERFIFSDSVLKVIRDLGLNGFLAIVGLKYGYHAIEAVGTVGLKLLGIGIVTGLASIIMGYLVGKYLLKLPVPILIGSLCGGMTSTPGLAAAIDSFESSQVAAGYGAAYPFALINMILMTQFLLN</sequence>
<evidence type="ECO:0000256" key="6">
    <source>
        <dbReference type="ARBA" id="ARBA00022989"/>
    </source>
</evidence>
<gene>
    <name evidence="10" type="ORF">JOC49_000686</name>
</gene>
<comment type="similarity">
    <text evidence="2">Belongs to the AAE transporter (TC 2.A.81) family.</text>
</comment>
<evidence type="ECO:0000256" key="1">
    <source>
        <dbReference type="ARBA" id="ARBA00004651"/>
    </source>
</evidence>
<evidence type="ECO:0000256" key="8">
    <source>
        <dbReference type="SAM" id="Phobius"/>
    </source>
</evidence>
<feature type="transmembrane region" description="Helical" evidence="8">
    <location>
        <begin position="55"/>
        <end position="74"/>
    </location>
</feature>
<feature type="transmembrane region" description="Helical" evidence="8">
    <location>
        <begin position="347"/>
        <end position="366"/>
    </location>
</feature>
<feature type="transmembrane region" description="Helical" evidence="8">
    <location>
        <begin position="118"/>
        <end position="136"/>
    </location>
</feature>
<feature type="transmembrane region" description="Helical" evidence="8">
    <location>
        <begin position="198"/>
        <end position="218"/>
    </location>
</feature>
<organism evidence="10 11">
    <name type="scientific">Fusibacter tunisiensis</name>
    <dbReference type="NCBI Taxonomy" id="1008308"/>
    <lineage>
        <taxon>Bacteria</taxon>
        <taxon>Bacillati</taxon>
        <taxon>Bacillota</taxon>
        <taxon>Clostridia</taxon>
        <taxon>Eubacteriales</taxon>
        <taxon>Eubacteriales Family XII. Incertae Sedis</taxon>
        <taxon>Fusibacter</taxon>
    </lineage>
</organism>
<feature type="transmembrane region" description="Helical" evidence="8">
    <location>
        <begin position="283"/>
        <end position="305"/>
    </location>
</feature>
<evidence type="ECO:0000256" key="5">
    <source>
        <dbReference type="ARBA" id="ARBA00022692"/>
    </source>
</evidence>